<proteinExistence type="predicted"/>
<reference evidence="2 3" key="1">
    <citation type="submission" date="2024-10" db="EMBL/GenBank/DDBJ databases">
        <title>Updated reference genomes for cyclostephanoid diatoms.</title>
        <authorList>
            <person name="Roberts W.R."/>
            <person name="Alverson A.J."/>
        </authorList>
    </citation>
    <scope>NUCLEOTIDE SEQUENCE [LARGE SCALE GENOMIC DNA]</scope>
    <source>
        <strain evidence="2 3">AJA228-03</strain>
    </source>
</reference>
<gene>
    <name evidence="2" type="ORF">ACHAXA_003825</name>
</gene>
<evidence type="ECO:0000313" key="2">
    <source>
        <dbReference type="EMBL" id="KAL3816585.1"/>
    </source>
</evidence>
<feature type="region of interest" description="Disordered" evidence="1">
    <location>
        <begin position="60"/>
        <end position="108"/>
    </location>
</feature>
<dbReference type="Proteomes" id="UP001530377">
    <property type="component" value="Unassembled WGS sequence"/>
</dbReference>
<feature type="compositionally biased region" description="Basic and acidic residues" evidence="1">
    <location>
        <begin position="86"/>
        <end position="108"/>
    </location>
</feature>
<name>A0ABD3RWI7_9STRA</name>
<evidence type="ECO:0000256" key="1">
    <source>
        <dbReference type="SAM" id="MobiDB-lite"/>
    </source>
</evidence>
<evidence type="ECO:0000313" key="3">
    <source>
        <dbReference type="Proteomes" id="UP001530377"/>
    </source>
</evidence>
<protein>
    <submittedName>
        <fullName evidence="2">Uncharacterized protein</fullName>
    </submittedName>
</protein>
<sequence length="243" mass="26583">MTRRTIVGILATASISSLGPIRHSSCDGFVLNEKTTRPPLPPARWGSRPSNTLAIHLHRPSRRVGQHGDAMASPTPDDDGIHRRRTTIDDTPRPRGRYSNDVDHSRSTTRRRDVLDIALRGGMASFVVVSASVTASSSVVHPSTVLALDYDAFESSALTTDEYTSRSPKLGEDEALCRYGAPGKAMGEACARANARPNLPNFVDANGKVDRGDYLRCRYEYPIIDGEYVKTRVCKPSGEWEAS</sequence>
<dbReference type="AlphaFoldDB" id="A0ABD3RWI7"/>
<keyword evidence="3" id="KW-1185">Reference proteome</keyword>
<comment type="caution">
    <text evidence="2">The sequence shown here is derived from an EMBL/GenBank/DDBJ whole genome shotgun (WGS) entry which is preliminary data.</text>
</comment>
<organism evidence="2 3">
    <name type="scientific">Cyclostephanos tholiformis</name>
    <dbReference type="NCBI Taxonomy" id="382380"/>
    <lineage>
        <taxon>Eukaryota</taxon>
        <taxon>Sar</taxon>
        <taxon>Stramenopiles</taxon>
        <taxon>Ochrophyta</taxon>
        <taxon>Bacillariophyta</taxon>
        <taxon>Coscinodiscophyceae</taxon>
        <taxon>Thalassiosirophycidae</taxon>
        <taxon>Stephanodiscales</taxon>
        <taxon>Stephanodiscaceae</taxon>
        <taxon>Cyclostephanos</taxon>
    </lineage>
</organism>
<accession>A0ABD3RWI7</accession>
<dbReference type="EMBL" id="JALLPB020000142">
    <property type="protein sequence ID" value="KAL3816585.1"/>
    <property type="molecule type" value="Genomic_DNA"/>
</dbReference>